<protein>
    <submittedName>
        <fullName evidence="5">DoxX family protein</fullName>
    </submittedName>
</protein>
<evidence type="ECO:0000256" key="3">
    <source>
        <dbReference type="ARBA" id="ARBA00022989"/>
    </source>
</evidence>
<keyword evidence="6" id="KW-1185">Reference proteome</keyword>
<keyword evidence="4" id="KW-0472">Membrane</keyword>
<dbReference type="Pfam" id="PF07681">
    <property type="entry name" value="DoxX"/>
    <property type="match status" value="1"/>
</dbReference>
<name>A0A1X2LUB0_9MYCO</name>
<comment type="caution">
    <text evidence="5">The sequence shown here is derived from an EMBL/GenBank/DDBJ whole genome shotgun (WGS) entry which is preliminary data.</text>
</comment>
<dbReference type="Proteomes" id="UP000193247">
    <property type="component" value="Unassembled WGS sequence"/>
</dbReference>
<dbReference type="InterPro" id="IPR032808">
    <property type="entry name" value="DoxX"/>
</dbReference>
<dbReference type="STRING" id="1430326.B8W66_12805"/>
<comment type="subcellular location">
    <subcellularLocation>
        <location evidence="1">Membrane</location>
        <topology evidence="1">Multi-pass membrane protein</topology>
    </subcellularLocation>
</comment>
<proteinExistence type="predicted"/>
<evidence type="ECO:0000256" key="1">
    <source>
        <dbReference type="ARBA" id="ARBA00004141"/>
    </source>
</evidence>
<sequence>MMLRRIARPMLSAAFISQGMDSLLNPKPAAEAAQPTVRGLRALPGAVGNSIPSDAETVAQINAAVQIGGGVLLATGRLPRLASVVLALTTIPGKLGAHMFWSEADAERKAEKRRNFATDVSLLGGLLIAAADTAGKPSWGWRGRRAAERLSETVSSALPGAQDSLRDSELGERIVHGLHVGAERGRELVSGNHKRRWRWAGQR</sequence>
<gene>
    <name evidence="5" type="ORF">B8W66_12805</name>
</gene>
<keyword evidence="3" id="KW-1133">Transmembrane helix</keyword>
<evidence type="ECO:0000313" key="6">
    <source>
        <dbReference type="Proteomes" id="UP000193247"/>
    </source>
</evidence>
<evidence type="ECO:0000256" key="4">
    <source>
        <dbReference type="ARBA" id="ARBA00023136"/>
    </source>
</evidence>
<accession>A0A1X2LUB0</accession>
<dbReference type="EMBL" id="NCXP01000013">
    <property type="protein sequence ID" value="OSC40559.1"/>
    <property type="molecule type" value="Genomic_DNA"/>
</dbReference>
<organism evidence="5 6">
    <name type="scientific">Mycobacterium decipiens</name>
    <dbReference type="NCBI Taxonomy" id="1430326"/>
    <lineage>
        <taxon>Bacteria</taxon>
        <taxon>Bacillati</taxon>
        <taxon>Actinomycetota</taxon>
        <taxon>Actinomycetes</taxon>
        <taxon>Mycobacteriales</taxon>
        <taxon>Mycobacteriaceae</taxon>
        <taxon>Mycobacterium</taxon>
    </lineage>
</organism>
<evidence type="ECO:0000313" key="5">
    <source>
        <dbReference type="EMBL" id="OSC40559.1"/>
    </source>
</evidence>
<dbReference type="OrthoDB" id="329282at2"/>
<keyword evidence="2" id="KW-0812">Transmembrane</keyword>
<evidence type="ECO:0000256" key="2">
    <source>
        <dbReference type="ARBA" id="ARBA00022692"/>
    </source>
</evidence>
<reference evidence="5 6" key="1">
    <citation type="submission" date="2017-04" db="EMBL/GenBank/DDBJ databases">
        <title>The new phylogeny of genus Mycobacterium.</title>
        <authorList>
            <person name="Tortoli E."/>
            <person name="Trovato A."/>
            <person name="Cirillo D.M."/>
        </authorList>
    </citation>
    <scope>NUCLEOTIDE SEQUENCE [LARGE SCALE GENOMIC DNA]</scope>
    <source>
        <strain evidence="5 6">TBL 1200985</strain>
    </source>
</reference>
<dbReference type="GO" id="GO:0016020">
    <property type="term" value="C:membrane"/>
    <property type="evidence" value="ECO:0007669"/>
    <property type="project" value="UniProtKB-SubCell"/>
</dbReference>
<dbReference type="AlphaFoldDB" id="A0A1X2LUB0"/>